<evidence type="ECO:0000256" key="4">
    <source>
        <dbReference type="ARBA" id="ARBA00022679"/>
    </source>
</evidence>
<feature type="domain" description="NOL9 C-terminal" evidence="12">
    <location>
        <begin position="580"/>
        <end position="686"/>
    </location>
</feature>
<organism evidence="13 14">
    <name type="scientific">Polyplax serrata</name>
    <name type="common">Common mouse louse</name>
    <dbReference type="NCBI Taxonomy" id="468196"/>
    <lineage>
        <taxon>Eukaryota</taxon>
        <taxon>Metazoa</taxon>
        <taxon>Ecdysozoa</taxon>
        <taxon>Arthropoda</taxon>
        <taxon>Hexapoda</taxon>
        <taxon>Insecta</taxon>
        <taxon>Pterygota</taxon>
        <taxon>Neoptera</taxon>
        <taxon>Paraneoptera</taxon>
        <taxon>Psocodea</taxon>
        <taxon>Troctomorpha</taxon>
        <taxon>Phthiraptera</taxon>
        <taxon>Anoplura</taxon>
        <taxon>Polyplacidae</taxon>
        <taxon>Polyplax</taxon>
    </lineage>
</organism>
<dbReference type="InterPro" id="IPR027417">
    <property type="entry name" value="P-loop_NTPase"/>
</dbReference>
<evidence type="ECO:0000259" key="10">
    <source>
        <dbReference type="Pfam" id="PF16575"/>
    </source>
</evidence>
<dbReference type="Pfam" id="PF25467">
    <property type="entry name" value="NOL9_C"/>
    <property type="match status" value="1"/>
</dbReference>
<evidence type="ECO:0000256" key="3">
    <source>
        <dbReference type="ARBA" id="ARBA00022552"/>
    </source>
</evidence>
<evidence type="ECO:0000256" key="9">
    <source>
        <dbReference type="ARBA" id="ARBA00071212"/>
    </source>
</evidence>
<dbReference type="InterPro" id="IPR032319">
    <property type="entry name" value="CLP1_P"/>
</dbReference>
<keyword evidence="7" id="KW-0067">ATP-binding</keyword>
<gene>
    <name evidence="13" type="ORF">RUM43_014623</name>
</gene>
<dbReference type="Proteomes" id="UP001372834">
    <property type="component" value="Unassembled WGS sequence"/>
</dbReference>
<name>A0AAN8Q234_POLSC</name>
<evidence type="ECO:0000256" key="1">
    <source>
        <dbReference type="ARBA" id="ARBA00004604"/>
    </source>
</evidence>
<dbReference type="PANTHER" id="PTHR12755">
    <property type="entry name" value="CLEAVAGE/POLYADENYLATION FACTOR IA SUBUNIT CLP1P"/>
    <property type="match status" value="1"/>
</dbReference>
<evidence type="ECO:0000256" key="5">
    <source>
        <dbReference type="ARBA" id="ARBA00022741"/>
    </source>
</evidence>
<reference evidence="13 14" key="1">
    <citation type="submission" date="2023-10" db="EMBL/GenBank/DDBJ databases">
        <title>Genomes of two closely related lineages of the louse Polyplax serrata with different host specificities.</title>
        <authorList>
            <person name="Martinu J."/>
            <person name="Tarabai H."/>
            <person name="Stefka J."/>
            <person name="Hypsa V."/>
        </authorList>
    </citation>
    <scope>NUCLEOTIDE SEQUENCE [LARGE SCALE GENOMIC DNA]</scope>
    <source>
        <strain evidence="13">HR10_N</strain>
    </source>
</reference>
<evidence type="ECO:0000313" key="13">
    <source>
        <dbReference type="EMBL" id="KAK6630638.1"/>
    </source>
</evidence>
<dbReference type="GO" id="GO:0005730">
    <property type="term" value="C:nucleolus"/>
    <property type="evidence" value="ECO:0007669"/>
    <property type="project" value="UniProtKB-SubCell"/>
</dbReference>
<comment type="subcellular location">
    <subcellularLocation>
        <location evidence="1">Nucleus</location>
        <location evidence="1">Nucleolus</location>
    </subcellularLocation>
</comment>
<feature type="domain" description="NOL9 N-terminal" evidence="11">
    <location>
        <begin position="187"/>
        <end position="334"/>
    </location>
</feature>
<keyword evidence="6" id="KW-0418">Kinase</keyword>
<protein>
    <recommendedName>
        <fullName evidence="9">Polynucleotide 5'-hydroxyl-kinase NOL9</fullName>
    </recommendedName>
</protein>
<comment type="similarity">
    <text evidence="2">Belongs to the Clp1 family. NOL9/GRC3 subfamily.</text>
</comment>
<dbReference type="GO" id="GO:0051731">
    <property type="term" value="F:polynucleotide 5'-hydroxyl-kinase activity"/>
    <property type="evidence" value="ECO:0007669"/>
    <property type="project" value="InterPro"/>
</dbReference>
<keyword evidence="3" id="KW-0698">rRNA processing</keyword>
<evidence type="ECO:0000256" key="7">
    <source>
        <dbReference type="ARBA" id="ARBA00022840"/>
    </source>
</evidence>
<sequence length="723" mass="82622">MLKKKKRKFKSMNDINRDDSQFKNFKKKKLIVEQCDINVTPSSNKFMQYINTEKYLSVVANPEALKPPPIMFENNFKPKQEIDVDNFLSNILTSRSLNCNTNDRFTFIPWIDGEIANSSQQLKKSSIHSSEKGFKEKVNREINHSVSQHEMKPTKRNKIRPFFSETVSDCNNEESDRNIKVLSYADFYEVSSKKAQVLHLHHPCKFSFHGELKLHVVSGNVEVLGCFLSQNSGLNTVDAFSPESCTPLVVESRVGKHKTSIEEIRKNLSNILPKDSISHLIQNYRPYDAILIVEQIVSNLGLIIHKYTNLRLFPKNLEDISSESESLKKLQSTFKFDSYQIQIGIKKNKEWDSVTLKQCTVLCGGKGVGKSTLLKYYVNKSISKGEKVLVLDFDPGQPEFSPPGFLSAVVVDEPLLGPNFTHMKEGIVMTYFGDVNTTQAPNKYLECVKYVIQWCTENQESLKMKWIVNTMGFCKGLGVELMISILKLLNPKDVVQIRSCDDVNNYPFDLTPSVVNKREGFGDITYENNVSYQLWTMNSIAEMKNKRKRSDLTPIELRNLMLLAYLSKSMTPPYYNLNSVQPYIVPFSKLYLGTDVMLQPNDVLKAFNGNLVSLSVFEHTTEAILSVGPEIDYYKVVIKPKVTRSYGLGFVRGIDCENKKIYIVTHRSAECVQHINCLILGRINLPSFMFVNQETVLGPVAYTSLSTRHEIQRVKRKFRIKTI</sequence>
<evidence type="ECO:0000313" key="14">
    <source>
        <dbReference type="Proteomes" id="UP001372834"/>
    </source>
</evidence>
<dbReference type="InterPro" id="IPR045116">
    <property type="entry name" value="Clp1/Grc3"/>
</dbReference>
<dbReference type="GO" id="GO:0005524">
    <property type="term" value="F:ATP binding"/>
    <property type="evidence" value="ECO:0007669"/>
    <property type="project" value="UniProtKB-KW"/>
</dbReference>
<feature type="domain" description="Clp1 P-loop" evidence="10">
    <location>
        <begin position="364"/>
        <end position="511"/>
    </location>
</feature>
<keyword evidence="8" id="KW-0539">Nucleus</keyword>
<evidence type="ECO:0000259" key="12">
    <source>
        <dbReference type="Pfam" id="PF25467"/>
    </source>
</evidence>
<evidence type="ECO:0000259" key="11">
    <source>
        <dbReference type="Pfam" id="PF24419"/>
    </source>
</evidence>
<dbReference type="SUPFAM" id="SSF52540">
    <property type="entry name" value="P-loop containing nucleoside triphosphate hydrolases"/>
    <property type="match status" value="1"/>
</dbReference>
<comment type="caution">
    <text evidence="13">The sequence shown here is derived from an EMBL/GenBank/DDBJ whole genome shotgun (WGS) entry which is preliminary data.</text>
</comment>
<evidence type="ECO:0000256" key="6">
    <source>
        <dbReference type="ARBA" id="ARBA00022777"/>
    </source>
</evidence>
<accession>A0AAN8Q234</accession>
<keyword evidence="5" id="KW-0547">Nucleotide-binding</keyword>
<dbReference type="Pfam" id="PF24419">
    <property type="entry name" value="Cupin_NOL9"/>
    <property type="match status" value="1"/>
</dbReference>
<dbReference type="Pfam" id="PF16575">
    <property type="entry name" value="CLP1_P"/>
    <property type="match status" value="1"/>
</dbReference>
<dbReference type="AlphaFoldDB" id="A0AAN8Q234"/>
<dbReference type="InterPro" id="IPR057573">
    <property type="entry name" value="NOL9_N"/>
</dbReference>
<dbReference type="Gene3D" id="3.40.50.300">
    <property type="entry name" value="P-loop containing nucleotide triphosphate hydrolases"/>
    <property type="match status" value="1"/>
</dbReference>
<dbReference type="PANTHER" id="PTHR12755:SF3">
    <property type="entry name" value="POLYNUCLEOTIDE 5'-HYDROXYL-KINASE NOL9"/>
    <property type="match status" value="1"/>
</dbReference>
<dbReference type="GO" id="GO:0000448">
    <property type="term" value="P:cleavage in ITS2 between 5.8S rRNA and LSU-rRNA of tricistronic rRNA transcript (SSU-rRNA, 5.8S rRNA, LSU-rRNA)"/>
    <property type="evidence" value="ECO:0007669"/>
    <property type="project" value="TreeGrafter"/>
</dbReference>
<evidence type="ECO:0000256" key="2">
    <source>
        <dbReference type="ARBA" id="ARBA00011003"/>
    </source>
</evidence>
<dbReference type="InterPro" id="IPR057570">
    <property type="entry name" value="NOL9_C"/>
</dbReference>
<keyword evidence="4" id="KW-0808">Transferase</keyword>
<evidence type="ECO:0000256" key="8">
    <source>
        <dbReference type="ARBA" id="ARBA00023242"/>
    </source>
</evidence>
<proteinExistence type="inferred from homology"/>
<dbReference type="EMBL" id="JAWJWE010000010">
    <property type="protein sequence ID" value="KAK6630638.1"/>
    <property type="molecule type" value="Genomic_DNA"/>
</dbReference>